<accession>L8H2B1</accession>
<keyword evidence="4" id="KW-1185">Reference proteome</keyword>
<dbReference type="Proteomes" id="UP000011083">
    <property type="component" value="Unassembled WGS sequence"/>
</dbReference>
<proteinExistence type="predicted"/>
<dbReference type="EMBL" id="KB007952">
    <property type="protein sequence ID" value="ELR18521.1"/>
    <property type="molecule type" value="Genomic_DNA"/>
</dbReference>
<organism evidence="3 4">
    <name type="scientific">Acanthamoeba castellanii (strain ATCC 30010 / Neff)</name>
    <dbReference type="NCBI Taxonomy" id="1257118"/>
    <lineage>
        <taxon>Eukaryota</taxon>
        <taxon>Amoebozoa</taxon>
        <taxon>Discosea</taxon>
        <taxon>Longamoebia</taxon>
        <taxon>Centramoebida</taxon>
        <taxon>Acanthamoebidae</taxon>
        <taxon>Acanthamoeba</taxon>
    </lineage>
</organism>
<sequence>MGFPQRFAVCALLSVGVILLALLPAVVVSQEAVVEGAQLPVHQVLTCQDALNCTECFAVGLSHGCGWCGSHNNNGTCYPCRNDSSAFNCHAPATCDHKNWSSGICPDSADTLAMSLTVLILIVVFSSLGGCCCLILAGCVIVYCLCFAGVVAASHSSSGGHQGYVVQHNPRAKGSYHSHHHHYEALKQDKHGPINHDLVTV</sequence>
<dbReference type="VEuPathDB" id="AmoebaDB:ACA1_045640"/>
<evidence type="ECO:0000256" key="1">
    <source>
        <dbReference type="SAM" id="Phobius"/>
    </source>
</evidence>
<dbReference type="RefSeq" id="XP_004340560.1">
    <property type="nucleotide sequence ID" value="XM_004340512.1"/>
</dbReference>
<dbReference type="AlphaFoldDB" id="L8H2B1"/>
<evidence type="ECO:0008006" key="5">
    <source>
        <dbReference type="Google" id="ProtNLM"/>
    </source>
</evidence>
<reference evidence="3 4" key="1">
    <citation type="journal article" date="2013" name="Genome Biol.">
        <title>Genome of Acanthamoeba castellanii highlights extensive lateral gene transfer and early evolution of tyrosine kinase signaling.</title>
        <authorList>
            <person name="Clarke M."/>
            <person name="Lohan A.J."/>
            <person name="Liu B."/>
            <person name="Lagkouvardos I."/>
            <person name="Roy S."/>
            <person name="Zafar N."/>
            <person name="Bertelli C."/>
            <person name="Schilde C."/>
            <person name="Kianianmomeni A."/>
            <person name="Burglin T.R."/>
            <person name="Frech C."/>
            <person name="Turcotte B."/>
            <person name="Kopec K.O."/>
            <person name="Synnott J.M."/>
            <person name="Choo C."/>
            <person name="Paponov I."/>
            <person name="Finkler A."/>
            <person name="Soon Heng Tan C."/>
            <person name="Hutchins A.P."/>
            <person name="Weinmeier T."/>
            <person name="Rattei T."/>
            <person name="Chu J.S."/>
            <person name="Gimenez G."/>
            <person name="Irimia M."/>
            <person name="Rigden D.J."/>
            <person name="Fitzpatrick D.A."/>
            <person name="Lorenzo-Morales J."/>
            <person name="Bateman A."/>
            <person name="Chiu C.H."/>
            <person name="Tang P."/>
            <person name="Hegemann P."/>
            <person name="Fromm H."/>
            <person name="Raoult D."/>
            <person name="Greub G."/>
            <person name="Miranda-Saavedra D."/>
            <person name="Chen N."/>
            <person name="Nash P."/>
            <person name="Ginger M.L."/>
            <person name="Horn M."/>
            <person name="Schaap P."/>
            <person name="Caler L."/>
            <person name="Loftus B."/>
        </authorList>
    </citation>
    <scope>NUCLEOTIDE SEQUENCE [LARGE SCALE GENOMIC DNA]</scope>
    <source>
        <strain evidence="3 4">Neff</strain>
    </source>
</reference>
<protein>
    <recommendedName>
        <fullName evidence="5">Plexin repeat domain containing protein</fullName>
    </recommendedName>
</protein>
<feature type="transmembrane region" description="Helical" evidence="1">
    <location>
        <begin position="118"/>
        <end position="151"/>
    </location>
</feature>
<keyword evidence="1" id="KW-0812">Transmembrane</keyword>
<feature type="chain" id="PRO_5003990091" description="Plexin repeat domain containing protein" evidence="2">
    <location>
        <begin position="30"/>
        <end position="201"/>
    </location>
</feature>
<name>L8H2B1_ACACF</name>
<evidence type="ECO:0000256" key="2">
    <source>
        <dbReference type="SAM" id="SignalP"/>
    </source>
</evidence>
<feature type="signal peptide" evidence="2">
    <location>
        <begin position="1"/>
        <end position="29"/>
    </location>
</feature>
<keyword evidence="1" id="KW-1133">Transmembrane helix</keyword>
<dbReference type="GeneID" id="14919295"/>
<keyword evidence="1" id="KW-0472">Membrane</keyword>
<evidence type="ECO:0000313" key="4">
    <source>
        <dbReference type="Proteomes" id="UP000011083"/>
    </source>
</evidence>
<dbReference type="KEGG" id="acan:ACA1_045640"/>
<evidence type="ECO:0000313" key="3">
    <source>
        <dbReference type="EMBL" id="ELR18521.1"/>
    </source>
</evidence>
<gene>
    <name evidence="3" type="ORF">ACA1_045640</name>
</gene>
<keyword evidence="2" id="KW-0732">Signal</keyword>